<evidence type="ECO:0000259" key="1">
    <source>
        <dbReference type="Pfam" id="PF02625"/>
    </source>
</evidence>
<dbReference type="Pfam" id="PF02625">
    <property type="entry name" value="XdhC_CoxI"/>
    <property type="match status" value="1"/>
</dbReference>
<evidence type="ECO:0000259" key="2">
    <source>
        <dbReference type="Pfam" id="PF13478"/>
    </source>
</evidence>
<accession>A0A2W5ECQ2</accession>
<evidence type="ECO:0000313" key="3">
    <source>
        <dbReference type="EMBL" id="PZP42055.1"/>
    </source>
</evidence>
<dbReference type="EMBL" id="QFOL01000509">
    <property type="protein sequence ID" value="PZP42055.1"/>
    <property type="molecule type" value="Genomic_DNA"/>
</dbReference>
<dbReference type="InterPro" id="IPR003777">
    <property type="entry name" value="XdhC_CoxI"/>
</dbReference>
<dbReference type="PANTHER" id="PTHR30388">
    <property type="entry name" value="ALDEHYDE OXIDOREDUCTASE MOLYBDENUM COFACTOR ASSEMBLY PROTEIN"/>
    <property type="match status" value="1"/>
</dbReference>
<dbReference type="PANTHER" id="PTHR30388:SF6">
    <property type="entry name" value="XANTHINE DEHYDROGENASE SUBUNIT A-RELATED"/>
    <property type="match status" value="1"/>
</dbReference>
<dbReference type="InterPro" id="IPR014308">
    <property type="entry name" value="Xanthine_DH_XdhC"/>
</dbReference>
<sequence length="290" mass="31257">MRGPAPMPDTSLSNFLARSPATILVEIEAVKGSSPREAGTFMLVSQDALWATIGGGQFEYMAMDHARAMLRNGAAEDRMDIPLGPEIGQCCGGRTLIRFRRVTKEIAVALETRLKGEAEQQPAVFIFGAGHVGKALADALSLLPLTLTVVETRENELYGLPQDIASVLTPMPEALVTKIPANGAAIIVTHDHALDFLIAKEALARDDLAYVGMIGSKTKRATFVHWLEREGEPMSRLAKLTLPIGGNSVRDKRPAIIAALVAAELLQAFSAAETRRNENRHGHPQGQDHA</sequence>
<reference evidence="3 4" key="1">
    <citation type="submission" date="2017-08" db="EMBL/GenBank/DDBJ databases">
        <title>Infants hospitalized years apart are colonized by the same room-sourced microbial strains.</title>
        <authorList>
            <person name="Brooks B."/>
            <person name="Olm M.R."/>
            <person name="Firek B.A."/>
            <person name="Baker R."/>
            <person name="Thomas B.C."/>
            <person name="Morowitz M.J."/>
            <person name="Banfield J.F."/>
        </authorList>
    </citation>
    <scope>NUCLEOTIDE SEQUENCE [LARGE SCALE GENOMIC DNA]</scope>
    <source>
        <strain evidence="3">S2_009_000_R2_73</strain>
    </source>
</reference>
<dbReference type="Gene3D" id="3.40.50.720">
    <property type="entry name" value="NAD(P)-binding Rossmann-like Domain"/>
    <property type="match status" value="1"/>
</dbReference>
<dbReference type="AlphaFoldDB" id="A0A2W5ECQ2"/>
<gene>
    <name evidence="3" type="primary">xdhC</name>
    <name evidence="3" type="ORF">DI595_22560</name>
</gene>
<comment type="caution">
    <text evidence="3">The sequence shown here is derived from an EMBL/GenBank/DDBJ whole genome shotgun (WGS) entry which is preliminary data.</text>
</comment>
<protein>
    <submittedName>
        <fullName evidence="3">Xanthine dehydrogenase accessory protein XdhC</fullName>
    </submittedName>
</protein>
<dbReference type="Proteomes" id="UP000249769">
    <property type="component" value="Unassembled WGS sequence"/>
</dbReference>
<dbReference type="NCBIfam" id="TIGR02964">
    <property type="entry name" value="xanthine_xdhC"/>
    <property type="match status" value="1"/>
</dbReference>
<organism evidence="3 4">
    <name type="scientific">Agrobacterium fabrum</name>
    <dbReference type="NCBI Taxonomy" id="1176649"/>
    <lineage>
        <taxon>Bacteria</taxon>
        <taxon>Pseudomonadati</taxon>
        <taxon>Pseudomonadota</taxon>
        <taxon>Alphaproteobacteria</taxon>
        <taxon>Hyphomicrobiales</taxon>
        <taxon>Rhizobiaceae</taxon>
        <taxon>Rhizobium/Agrobacterium group</taxon>
        <taxon>Agrobacterium</taxon>
        <taxon>Agrobacterium tumefaciens complex</taxon>
    </lineage>
</organism>
<proteinExistence type="predicted"/>
<dbReference type="InterPro" id="IPR052698">
    <property type="entry name" value="MoCofactor_Util/Proc"/>
</dbReference>
<dbReference type="InterPro" id="IPR027051">
    <property type="entry name" value="XdhC_Rossmann_dom"/>
</dbReference>
<name>A0A2W5ECQ2_9HYPH</name>
<evidence type="ECO:0000313" key="4">
    <source>
        <dbReference type="Proteomes" id="UP000249769"/>
    </source>
</evidence>
<feature type="domain" description="XdhC- CoxI" evidence="1">
    <location>
        <begin position="22"/>
        <end position="75"/>
    </location>
</feature>
<dbReference type="Pfam" id="PF13478">
    <property type="entry name" value="XdhC_C"/>
    <property type="match status" value="1"/>
</dbReference>
<feature type="domain" description="XdhC Rossmann" evidence="2">
    <location>
        <begin position="124"/>
        <end position="265"/>
    </location>
</feature>
<dbReference type="InterPro" id="IPR036291">
    <property type="entry name" value="NAD(P)-bd_dom_sf"/>
</dbReference>
<dbReference type="SUPFAM" id="SSF51735">
    <property type="entry name" value="NAD(P)-binding Rossmann-fold domains"/>
    <property type="match status" value="1"/>
</dbReference>